<gene>
    <name evidence="2" type="ORF">PSU93_10750</name>
</gene>
<name>A0AA43Q4J5_9GAMM</name>
<evidence type="ECO:0000313" key="3">
    <source>
        <dbReference type="Proteomes" id="UP001160519"/>
    </source>
</evidence>
<feature type="transmembrane region" description="Helical" evidence="1">
    <location>
        <begin position="6"/>
        <end position="27"/>
    </location>
</feature>
<dbReference type="EMBL" id="JAQSDF010000035">
    <property type="protein sequence ID" value="MDI1231618.1"/>
    <property type="molecule type" value="Genomic_DNA"/>
</dbReference>
<evidence type="ECO:0000313" key="2">
    <source>
        <dbReference type="EMBL" id="MDI1231618.1"/>
    </source>
</evidence>
<keyword evidence="1" id="KW-1133">Transmembrane helix</keyword>
<sequence>MNNPLMIALIIEGVVIVIMLVVLFWLARTQQKLKHDYLVLNDIVHGNTNDIVGLCTAALTVDSRIAAVDNRIAVTDEQINDLAIKLTEVGNNDQSDHPYSVDIRKVKSGASINELMQSSGLSHDEAALLIRLHGSKHSL</sequence>
<reference evidence="2" key="1">
    <citation type="submission" date="2023-01" db="EMBL/GenBank/DDBJ databases">
        <title>Biogeochemical cycle of methane in antarctic sediments.</title>
        <authorList>
            <person name="Roldan D.M."/>
            <person name="Menes R.J."/>
        </authorList>
    </citation>
    <scope>NUCLEOTIDE SEQUENCE [LARGE SCALE GENOMIC DNA]</scope>
    <source>
        <strain evidence="2">K-2018 MAG008</strain>
    </source>
</reference>
<dbReference type="InterPro" id="IPR021244">
    <property type="entry name" value="DUF2802"/>
</dbReference>
<dbReference type="Pfam" id="PF10975">
    <property type="entry name" value="DUF2802"/>
    <property type="match status" value="1"/>
</dbReference>
<proteinExistence type="predicted"/>
<evidence type="ECO:0000256" key="1">
    <source>
        <dbReference type="SAM" id="Phobius"/>
    </source>
</evidence>
<keyword evidence="1" id="KW-0472">Membrane</keyword>
<dbReference type="Proteomes" id="UP001160519">
    <property type="component" value="Unassembled WGS sequence"/>
</dbReference>
<keyword evidence="3" id="KW-1185">Reference proteome</keyword>
<dbReference type="AlphaFoldDB" id="A0AA43Q4J5"/>
<keyword evidence="1" id="KW-0812">Transmembrane</keyword>
<accession>A0AA43Q4J5</accession>
<organism evidence="2 3">
    <name type="scientific">Candidatus Methylobacter titanis</name>
    <dbReference type="NCBI Taxonomy" id="3053457"/>
    <lineage>
        <taxon>Bacteria</taxon>
        <taxon>Pseudomonadati</taxon>
        <taxon>Pseudomonadota</taxon>
        <taxon>Gammaproteobacteria</taxon>
        <taxon>Methylococcales</taxon>
        <taxon>Methylococcaceae</taxon>
        <taxon>Methylobacter</taxon>
    </lineage>
</organism>
<protein>
    <submittedName>
        <fullName evidence="2">DUF2802 domain-containing protein</fullName>
    </submittedName>
</protein>
<comment type="caution">
    <text evidence="2">The sequence shown here is derived from an EMBL/GenBank/DDBJ whole genome shotgun (WGS) entry which is preliminary data.</text>
</comment>